<dbReference type="EMBL" id="CP111028">
    <property type="protein sequence ID" value="WAR30721.1"/>
    <property type="molecule type" value="Genomic_DNA"/>
</dbReference>
<evidence type="ECO:0000256" key="1">
    <source>
        <dbReference type="SAM" id="Coils"/>
    </source>
</evidence>
<dbReference type="Proteomes" id="UP001164746">
    <property type="component" value="Chromosome 17"/>
</dbReference>
<protein>
    <submittedName>
        <fullName evidence="3">Uncharacterized protein</fullName>
    </submittedName>
</protein>
<evidence type="ECO:0000256" key="2">
    <source>
        <dbReference type="SAM" id="MobiDB-lite"/>
    </source>
</evidence>
<feature type="compositionally biased region" description="Polar residues" evidence="2">
    <location>
        <begin position="108"/>
        <end position="134"/>
    </location>
</feature>
<sequence>MDQDTVLKLNSAAGSTTLIRYDADKKERALLCPADQIIFKCKSCRPCSEMMCSKDVLKEVFKQQCFPKLNYDQLKSSECKDLAHKYNKSTLSMVTDDLKPSSPAKISGITTSSAVDSYKPETSSSSNPTKTPAYQTTTDAFSTTTSSYPTTTSAYQTTTPAYQTTFEHFYNDKREEKNKEEQELLLSEIEKTNGLQKEITALKTTFDEMVISKDKSTKELESTIKNLEETLRTELHSSQKELEKDHLKHDQAQTQRMDILKEELLSSQVNLNDKSTKQLESTINNLANLVETLRTELHFSKEEQKQNNLNQEVLHLWMMDIVQKYASAYSWPETDTHRELLIEY</sequence>
<feature type="coiled-coil region" evidence="1">
    <location>
        <begin position="276"/>
        <end position="303"/>
    </location>
</feature>
<reference evidence="3" key="1">
    <citation type="submission" date="2022-11" db="EMBL/GenBank/DDBJ databases">
        <title>Centuries of genome instability and evolution in soft-shell clam transmissible cancer (bioRxiv).</title>
        <authorList>
            <person name="Hart S.F.M."/>
            <person name="Yonemitsu M.A."/>
            <person name="Giersch R.M."/>
            <person name="Beal B.F."/>
            <person name="Arriagada G."/>
            <person name="Davis B.W."/>
            <person name="Ostrander E.A."/>
            <person name="Goff S.P."/>
            <person name="Metzger M.J."/>
        </authorList>
    </citation>
    <scope>NUCLEOTIDE SEQUENCE</scope>
    <source>
        <strain evidence="3">MELC-2E11</strain>
        <tissue evidence="3">Siphon/mantle</tissue>
    </source>
</reference>
<organism evidence="3 4">
    <name type="scientific">Mya arenaria</name>
    <name type="common">Soft-shell clam</name>
    <dbReference type="NCBI Taxonomy" id="6604"/>
    <lineage>
        <taxon>Eukaryota</taxon>
        <taxon>Metazoa</taxon>
        <taxon>Spiralia</taxon>
        <taxon>Lophotrochozoa</taxon>
        <taxon>Mollusca</taxon>
        <taxon>Bivalvia</taxon>
        <taxon>Autobranchia</taxon>
        <taxon>Heteroconchia</taxon>
        <taxon>Euheterodonta</taxon>
        <taxon>Imparidentia</taxon>
        <taxon>Neoheterodontei</taxon>
        <taxon>Myida</taxon>
        <taxon>Myoidea</taxon>
        <taxon>Myidae</taxon>
        <taxon>Mya</taxon>
    </lineage>
</organism>
<keyword evidence="4" id="KW-1185">Reference proteome</keyword>
<keyword evidence="1" id="KW-0175">Coiled coil</keyword>
<accession>A0ABY7GCN8</accession>
<evidence type="ECO:0000313" key="3">
    <source>
        <dbReference type="EMBL" id="WAR30721.1"/>
    </source>
</evidence>
<name>A0ABY7GCN8_MYAAR</name>
<evidence type="ECO:0000313" key="4">
    <source>
        <dbReference type="Proteomes" id="UP001164746"/>
    </source>
</evidence>
<feature type="region of interest" description="Disordered" evidence="2">
    <location>
        <begin position="102"/>
        <end position="134"/>
    </location>
</feature>
<gene>
    <name evidence="3" type="ORF">MAR_033263</name>
</gene>
<proteinExistence type="predicted"/>